<dbReference type="PANTHER" id="PTHR34308">
    <property type="entry name" value="COBALAMIN BIOSYNTHESIS PROTEIN CBIB"/>
    <property type="match status" value="1"/>
</dbReference>
<comment type="pathway">
    <text evidence="2 9">Cofactor biosynthesis; adenosylcobalamin biosynthesis.</text>
</comment>
<accession>A0A2N9JKH8</accession>
<reference evidence="10 11" key="1">
    <citation type="submission" date="2018-02" db="EMBL/GenBank/DDBJ databases">
        <authorList>
            <person name="Cohen D.B."/>
            <person name="Kent A.D."/>
        </authorList>
    </citation>
    <scope>NUCLEOTIDE SEQUENCE [LARGE SCALE GENOMIC DNA]</scope>
    <source>
        <strain evidence="10">1</strain>
    </source>
</reference>
<dbReference type="UniPathway" id="UPA00148"/>
<protein>
    <recommendedName>
        <fullName evidence="9">Cobalamin biosynthesis protein CobD</fullName>
    </recommendedName>
</protein>
<keyword evidence="7 9" id="KW-1133">Transmembrane helix</keyword>
<evidence type="ECO:0000256" key="4">
    <source>
        <dbReference type="ARBA" id="ARBA00022475"/>
    </source>
</evidence>
<gene>
    <name evidence="9 10" type="primary">cobD</name>
    <name evidence="10" type="ORF">MPLG2_3515</name>
</gene>
<comment type="subcellular location">
    <subcellularLocation>
        <location evidence="1 9">Cell membrane</location>
        <topology evidence="1 9">Multi-pass membrane protein</topology>
    </subcellularLocation>
</comment>
<dbReference type="HAMAP" id="MF_00024">
    <property type="entry name" value="CobD_CbiB"/>
    <property type="match status" value="1"/>
</dbReference>
<keyword evidence="8 9" id="KW-0472">Membrane</keyword>
<dbReference type="InterPro" id="IPR004485">
    <property type="entry name" value="Cobalamin_biosynth_CobD/CbiB"/>
</dbReference>
<evidence type="ECO:0000256" key="9">
    <source>
        <dbReference type="HAMAP-Rule" id="MF_00024"/>
    </source>
</evidence>
<dbReference type="Pfam" id="PF03186">
    <property type="entry name" value="CobD_Cbib"/>
    <property type="match status" value="1"/>
</dbReference>
<dbReference type="PANTHER" id="PTHR34308:SF1">
    <property type="entry name" value="COBALAMIN BIOSYNTHESIS PROTEIN CBIB"/>
    <property type="match status" value="1"/>
</dbReference>
<keyword evidence="4 9" id="KW-1003">Cell membrane</keyword>
<evidence type="ECO:0000313" key="10">
    <source>
        <dbReference type="EMBL" id="SPD88545.1"/>
    </source>
</evidence>
<dbReference type="GO" id="GO:0048472">
    <property type="term" value="F:threonine-phosphate decarboxylase activity"/>
    <property type="evidence" value="ECO:0007669"/>
    <property type="project" value="InterPro"/>
</dbReference>
<dbReference type="AlphaFoldDB" id="A0A2N9JKH8"/>
<evidence type="ECO:0000256" key="2">
    <source>
        <dbReference type="ARBA" id="ARBA00004953"/>
    </source>
</evidence>
<evidence type="ECO:0000256" key="1">
    <source>
        <dbReference type="ARBA" id="ARBA00004651"/>
    </source>
</evidence>
<evidence type="ECO:0000256" key="5">
    <source>
        <dbReference type="ARBA" id="ARBA00022573"/>
    </source>
</evidence>
<dbReference type="GO" id="GO:0015420">
    <property type="term" value="F:ABC-type vitamin B12 transporter activity"/>
    <property type="evidence" value="ECO:0007669"/>
    <property type="project" value="UniProtKB-UniRule"/>
</dbReference>
<dbReference type="NCBIfam" id="TIGR00380">
    <property type="entry name" value="cobal_cbiB"/>
    <property type="match status" value="1"/>
</dbReference>
<dbReference type="GO" id="GO:0009236">
    <property type="term" value="P:cobalamin biosynthetic process"/>
    <property type="evidence" value="ECO:0007669"/>
    <property type="project" value="UniProtKB-UniRule"/>
</dbReference>
<dbReference type="RefSeq" id="WP_105187029.1">
    <property type="nucleotide sequence ID" value="NZ_BAAAGO010000009.1"/>
</dbReference>
<keyword evidence="11" id="KW-1185">Reference proteome</keyword>
<dbReference type="GO" id="GO:0005886">
    <property type="term" value="C:plasma membrane"/>
    <property type="evidence" value="ECO:0007669"/>
    <property type="project" value="UniProtKB-SubCell"/>
</dbReference>
<dbReference type="KEGG" id="mgg:MPLG2_3515"/>
<evidence type="ECO:0000256" key="6">
    <source>
        <dbReference type="ARBA" id="ARBA00022692"/>
    </source>
</evidence>
<sequence>MSLTRVGSGAGLALGWLADQRLGDPRRGHPVAGFGALALRLEERLYGDDKLRGAVFEATLVGAAVGLGALLERALKGHPALRPLVVAAATWTVLGGRSLTREAEAIADHLQAGDLPAARNRVRNLVSRDPDTLDADDLARAALESVAENTSDAVVAPLFWGAVAGLPGLLGYRAINTLDAMVGYRNDHYRNFGWAAAKVDDLANWVPARLTAALTVLAAPLVGGRPADAVDVVRRQADRHPSPNGGVVEGAFAGALGLTLGGRNSYGGVAEDRGELGTGPAPTPADLARANRLALAVSALAALATAGLAAGLTRASSR</sequence>
<dbReference type="OrthoDB" id="9811967at2"/>
<organism evidence="10 11">
    <name type="scientific">Micropruina glycogenica</name>
    <dbReference type="NCBI Taxonomy" id="75385"/>
    <lineage>
        <taxon>Bacteria</taxon>
        <taxon>Bacillati</taxon>
        <taxon>Actinomycetota</taxon>
        <taxon>Actinomycetes</taxon>
        <taxon>Propionibacteriales</taxon>
        <taxon>Nocardioidaceae</taxon>
        <taxon>Micropruina</taxon>
    </lineage>
</organism>
<dbReference type="NCBIfam" id="NF002276">
    <property type="entry name" value="PRK01209.1-4"/>
    <property type="match status" value="1"/>
</dbReference>
<keyword evidence="6 9" id="KW-0812">Transmembrane</keyword>
<dbReference type="Proteomes" id="UP000238164">
    <property type="component" value="Chromosome 1"/>
</dbReference>
<evidence type="ECO:0000256" key="3">
    <source>
        <dbReference type="ARBA" id="ARBA00006263"/>
    </source>
</evidence>
<dbReference type="EMBL" id="LT985188">
    <property type="protein sequence ID" value="SPD88545.1"/>
    <property type="molecule type" value="Genomic_DNA"/>
</dbReference>
<proteinExistence type="inferred from homology"/>
<evidence type="ECO:0000256" key="7">
    <source>
        <dbReference type="ARBA" id="ARBA00022989"/>
    </source>
</evidence>
<comment type="function">
    <text evidence="9">Converts cobyric acid to cobinamide by the addition of aminopropanol on the F carboxylic group.</text>
</comment>
<comment type="similarity">
    <text evidence="3 9">Belongs to the CobD/CbiB family.</text>
</comment>
<keyword evidence="5 9" id="KW-0169">Cobalamin biosynthesis</keyword>
<name>A0A2N9JKH8_9ACTN</name>
<evidence type="ECO:0000256" key="8">
    <source>
        <dbReference type="ARBA" id="ARBA00023136"/>
    </source>
</evidence>
<evidence type="ECO:0000313" key="11">
    <source>
        <dbReference type="Proteomes" id="UP000238164"/>
    </source>
</evidence>